<evidence type="ECO:0000313" key="2">
    <source>
        <dbReference type="EMBL" id="CAF1749090.1"/>
    </source>
</evidence>
<feature type="compositionally biased region" description="Polar residues" evidence="1">
    <location>
        <begin position="70"/>
        <end position="79"/>
    </location>
</feature>
<sequence length="79" mass="8481">MKKIVEGDGNKINGDSSSSRSVQNGEAQRDGNSDGDGNHNQQLQVMKTVTATVEGDENGNNGDFFFSRFRSVQNNDASA</sequence>
<protein>
    <submittedName>
        <fullName evidence="2">(rape) hypothetical protein</fullName>
    </submittedName>
</protein>
<feature type="compositionally biased region" description="Polar residues" evidence="1">
    <location>
        <begin position="13"/>
        <end position="26"/>
    </location>
</feature>
<dbReference type="Proteomes" id="UP000824890">
    <property type="component" value="Unassembled WGS sequence"/>
</dbReference>
<evidence type="ECO:0000313" key="3">
    <source>
        <dbReference type="EMBL" id="KAH0858850.1"/>
    </source>
</evidence>
<name>A0A816IZH7_BRANA</name>
<dbReference type="Proteomes" id="UP001295469">
    <property type="component" value="Chromosome C09"/>
</dbReference>
<proteinExistence type="predicted"/>
<gene>
    <name evidence="2" type="ORF">DARMORV10_C09P38110.1</name>
    <name evidence="3" type="ORF">HID58_087111</name>
</gene>
<reference evidence="2" key="1">
    <citation type="submission" date="2021-01" db="EMBL/GenBank/DDBJ databases">
        <authorList>
            <consortium name="Genoscope - CEA"/>
            <person name="William W."/>
        </authorList>
    </citation>
    <scope>NUCLEOTIDE SEQUENCE</scope>
</reference>
<evidence type="ECO:0000313" key="4">
    <source>
        <dbReference type="Proteomes" id="UP000824890"/>
    </source>
</evidence>
<dbReference type="EMBL" id="HG994373">
    <property type="protein sequence ID" value="CAF1749090.1"/>
    <property type="molecule type" value="Genomic_DNA"/>
</dbReference>
<dbReference type="EMBL" id="JAGKQM010000019">
    <property type="protein sequence ID" value="KAH0858850.1"/>
    <property type="molecule type" value="Genomic_DNA"/>
</dbReference>
<feature type="region of interest" description="Disordered" evidence="1">
    <location>
        <begin position="1"/>
        <end position="79"/>
    </location>
</feature>
<organism evidence="2">
    <name type="scientific">Brassica napus</name>
    <name type="common">Rape</name>
    <dbReference type="NCBI Taxonomy" id="3708"/>
    <lineage>
        <taxon>Eukaryota</taxon>
        <taxon>Viridiplantae</taxon>
        <taxon>Streptophyta</taxon>
        <taxon>Embryophyta</taxon>
        <taxon>Tracheophyta</taxon>
        <taxon>Spermatophyta</taxon>
        <taxon>Magnoliopsida</taxon>
        <taxon>eudicotyledons</taxon>
        <taxon>Gunneridae</taxon>
        <taxon>Pentapetalae</taxon>
        <taxon>rosids</taxon>
        <taxon>malvids</taxon>
        <taxon>Brassicales</taxon>
        <taxon>Brassicaceae</taxon>
        <taxon>Brassiceae</taxon>
        <taxon>Brassica</taxon>
    </lineage>
</organism>
<feature type="compositionally biased region" description="Polar residues" evidence="1">
    <location>
        <begin position="38"/>
        <end position="51"/>
    </location>
</feature>
<reference evidence="3 4" key="2">
    <citation type="submission" date="2021-05" db="EMBL/GenBank/DDBJ databases">
        <title>Genome Assembly of Synthetic Allotetraploid Brassica napus Reveals Homoeologous Exchanges between Subgenomes.</title>
        <authorList>
            <person name="Davis J.T."/>
        </authorList>
    </citation>
    <scope>NUCLEOTIDE SEQUENCE [LARGE SCALE GENOMIC DNA]</scope>
    <source>
        <strain evidence="4">cv. Da-Ae</strain>
        <tissue evidence="3">Seedling</tissue>
    </source>
</reference>
<accession>A0A816IZH7</accession>
<evidence type="ECO:0000256" key="1">
    <source>
        <dbReference type="SAM" id="MobiDB-lite"/>
    </source>
</evidence>
<keyword evidence="4" id="KW-1185">Reference proteome</keyword>
<dbReference type="AlphaFoldDB" id="A0A816IZH7"/>